<gene>
    <name evidence="5" type="ORF">US58_C0014G0037</name>
</gene>
<dbReference type="AlphaFoldDB" id="A0A0G0HPZ3"/>
<dbReference type="GO" id="GO:0051536">
    <property type="term" value="F:iron-sulfur cluster binding"/>
    <property type="evidence" value="ECO:0007669"/>
    <property type="project" value="UniProtKB-KW"/>
</dbReference>
<dbReference type="PROSITE" id="PS00198">
    <property type="entry name" value="4FE4S_FER_1"/>
    <property type="match status" value="1"/>
</dbReference>
<keyword evidence="3" id="KW-0411">Iron-sulfur</keyword>
<dbReference type="STRING" id="1619036.US58_C0014G0037"/>
<evidence type="ECO:0000313" key="5">
    <source>
        <dbReference type="EMBL" id="KKQ40675.1"/>
    </source>
</evidence>
<dbReference type="InterPro" id="IPR017896">
    <property type="entry name" value="4Fe4S_Fe-S-bd"/>
</dbReference>
<dbReference type="PROSITE" id="PS51379">
    <property type="entry name" value="4FE4S_FER_2"/>
    <property type="match status" value="2"/>
</dbReference>
<dbReference type="InterPro" id="IPR021039">
    <property type="entry name" value="Fe-S-bd_prot_LdpA_C"/>
</dbReference>
<sequence length="329" mass="36147">MQQKLSDLLKSKKCFKLVCGAGNEDALEVEKLVALYAKAGANYFDLSPREDVVLAAQRGIKRVIPTEDQDNYFLNVSVGLPGDHHARKAVISKEKCINCGLCIAACSIQKAIIEQNKKSFVVTKHCIGCGECAKVCPVGAISFIHSSKDFKEILPPLINMGLSSIELHASTDDDELAYEQWQVISELFDGMLSLCIDRSNLGDKRLLERIKRLIKNRTAYSTMIQADGAPMSGSEDDYNTTLQAVATADIVQKAKLPVWILLSGGTNSKTTELAKICGVDAHCVSIGSYARKIVKQYIEREDFLDNEEVFSKALLIAKALVDKSINNLK</sequence>
<proteinExistence type="predicted"/>
<dbReference type="PANTHER" id="PTHR43122:SF1">
    <property type="entry name" value="IRON-SULFUR-BINDING PROTEIN"/>
    <property type="match status" value="1"/>
</dbReference>
<evidence type="ECO:0000256" key="3">
    <source>
        <dbReference type="ARBA" id="ARBA00023014"/>
    </source>
</evidence>
<dbReference type="PANTHER" id="PTHR43122">
    <property type="entry name" value="FERREDOXIN SUBUNIT OF PYRUVATE:FLAVODOXIN OXIDOREDUCTASE-RELATED"/>
    <property type="match status" value="1"/>
</dbReference>
<comment type="caution">
    <text evidence="5">The sequence shown here is derived from an EMBL/GenBank/DDBJ whole genome shotgun (WGS) entry which is preliminary data.</text>
</comment>
<dbReference type="Proteomes" id="UP000034333">
    <property type="component" value="Unassembled WGS sequence"/>
</dbReference>
<dbReference type="Pfam" id="PF14697">
    <property type="entry name" value="Fer4_21"/>
    <property type="match status" value="1"/>
</dbReference>
<evidence type="ECO:0000259" key="4">
    <source>
        <dbReference type="PROSITE" id="PS51379"/>
    </source>
</evidence>
<keyword evidence="2" id="KW-0408">Iron</keyword>
<organism evidence="5 6">
    <name type="scientific">Candidatus Magasanikbacteria bacterium GW2011_GWA2_37_8</name>
    <dbReference type="NCBI Taxonomy" id="1619036"/>
    <lineage>
        <taxon>Bacteria</taxon>
        <taxon>Candidatus Magasanikiibacteriota</taxon>
    </lineage>
</organism>
<dbReference type="Gene3D" id="3.30.70.20">
    <property type="match status" value="1"/>
</dbReference>
<feature type="domain" description="4Fe-4S ferredoxin-type" evidence="4">
    <location>
        <begin position="87"/>
        <end position="116"/>
    </location>
</feature>
<dbReference type="InterPro" id="IPR017900">
    <property type="entry name" value="4Fe4S_Fe_S_CS"/>
</dbReference>
<dbReference type="GO" id="GO:0046872">
    <property type="term" value="F:metal ion binding"/>
    <property type="evidence" value="ECO:0007669"/>
    <property type="project" value="UniProtKB-KW"/>
</dbReference>
<evidence type="ECO:0000256" key="2">
    <source>
        <dbReference type="ARBA" id="ARBA00023004"/>
    </source>
</evidence>
<evidence type="ECO:0000256" key="1">
    <source>
        <dbReference type="ARBA" id="ARBA00022723"/>
    </source>
</evidence>
<dbReference type="SUPFAM" id="SSF54862">
    <property type="entry name" value="4Fe-4S ferredoxins"/>
    <property type="match status" value="1"/>
</dbReference>
<keyword evidence="1" id="KW-0479">Metal-binding</keyword>
<protein>
    <recommendedName>
        <fullName evidence="4">4Fe-4S ferredoxin-type domain-containing protein</fullName>
    </recommendedName>
</protein>
<accession>A0A0G0HPZ3</accession>
<reference evidence="5 6" key="1">
    <citation type="journal article" date="2015" name="Nature">
        <title>rRNA introns, odd ribosomes, and small enigmatic genomes across a large radiation of phyla.</title>
        <authorList>
            <person name="Brown C.T."/>
            <person name="Hug L.A."/>
            <person name="Thomas B.C."/>
            <person name="Sharon I."/>
            <person name="Castelle C.J."/>
            <person name="Singh A."/>
            <person name="Wilkins M.J."/>
            <person name="Williams K.H."/>
            <person name="Banfield J.F."/>
        </authorList>
    </citation>
    <scope>NUCLEOTIDE SEQUENCE [LARGE SCALE GENOMIC DNA]</scope>
</reference>
<feature type="domain" description="4Fe-4S ferredoxin-type" evidence="4">
    <location>
        <begin position="117"/>
        <end position="146"/>
    </location>
</feature>
<name>A0A0G0HPZ3_9BACT</name>
<dbReference type="EMBL" id="LBTN01000014">
    <property type="protein sequence ID" value="KKQ40675.1"/>
    <property type="molecule type" value="Genomic_DNA"/>
</dbReference>
<dbReference type="Pfam" id="PF12617">
    <property type="entry name" value="LdpA_C"/>
    <property type="match status" value="1"/>
</dbReference>
<evidence type="ECO:0000313" key="6">
    <source>
        <dbReference type="Proteomes" id="UP000034333"/>
    </source>
</evidence>